<comment type="caution">
    <text evidence="2">The sequence shown here is derived from an EMBL/GenBank/DDBJ whole genome shotgun (WGS) entry which is preliminary data.</text>
</comment>
<organism evidence="2 3">
    <name type="scientific">Marchantia polymorpha subsp. ruderalis</name>
    <dbReference type="NCBI Taxonomy" id="1480154"/>
    <lineage>
        <taxon>Eukaryota</taxon>
        <taxon>Viridiplantae</taxon>
        <taxon>Streptophyta</taxon>
        <taxon>Embryophyta</taxon>
        <taxon>Marchantiophyta</taxon>
        <taxon>Marchantiopsida</taxon>
        <taxon>Marchantiidae</taxon>
        <taxon>Marchantiales</taxon>
        <taxon>Marchantiaceae</taxon>
        <taxon>Marchantia</taxon>
    </lineage>
</organism>
<dbReference type="Proteomes" id="UP000077202">
    <property type="component" value="Unassembled WGS sequence"/>
</dbReference>
<evidence type="ECO:0000313" key="3">
    <source>
        <dbReference type="Proteomes" id="UP000077202"/>
    </source>
</evidence>
<feature type="compositionally biased region" description="Gly residues" evidence="1">
    <location>
        <begin position="24"/>
        <end position="36"/>
    </location>
</feature>
<evidence type="ECO:0000313" key="2">
    <source>
        <dbReference type="EMBL" id="OAE23810.1"/>
    </source>
</evidence>
<sequence length="116" mass="13027">MHALAEDHLDSEEERREEKRRHGGGGGGGSSRRGWGWGRDAVICPQDSFRSILTWFANYHKARERISPENEIRVIARFTASSSSSSSIRSEYELGATSRAGAGVRRRRNPVRERAS</sequence>
<name>A0A176VSK3_MARPO</name>
<protein>
    <submittedName>
        <fullName evidence="2">Uncharacterized protein</fullName>
    </submittedName>
</protein>
<dbReference type="EMBL" id="LVLJ01002763">
    <property type="protein sequence ID" value="OAE23810.1"/>
    <property type="molecule type" value="Genomic_DNA"/>
</dbReference>
<dbReference type="AlphaFoldDB" id="A0A176VSK3"/>
<feature type="compositionally biased region" description="Basic and acidic residues" evidence="1">
    <location>
        <begin position="1"/>
        <end position="17"/>
    </location>
</feature>
<feature type="region of interest" description="Disordered" evidence="1">
    <location>
        <begin position="80"/>
        <end position="116"/>
    </location>
</feature>
<keyword evidence="3" id="KW-1185">Reference proteome</keyword>
<feature type="region of interest" description="Disordered" evidence="1">
    <location>
        <begin position="1"/>
        <end position="36"/>
    </location>
</feature>
<gene>
    <name evidence="2" type="ORF">AXG93_369s1040</name>
</gene>
<accession>A0A176VSK3</accession>
<proteinExistence type="predicted"/>
<reference evidence="2" key="1">
    <citation type="submission" date="2016-03" db="EMBL/GenBank/DDBJ databases">
        <title>Mechanisms controlling the formation of the plant cell surface in tip-growing cells are functionally conserved among land plants.</title>
        <authorList>
            <person name="Honkanen S."/>
            <person name="Jones V.A."/>
            <person name="Morieri G."/>
            <person name="Champion C."/>
            <person name="Hetherington A.J."/>
            <person name="Kelly S."/>
            <person name="Saint-Marcoux D."/>
            <person name="Proust H."/>
            <person name="Prescott H."/>
            <person name="Dolan L."/>
        </authorList>
    </citation>
    <scope>NUCLEOTIDE SEQUENCE [LARGE SCALE GENOMIC DNA]</scope>
    <source>
        <tissue evidence="2">Whole gametophyte</tissue>
    </source>
</reference>
<evidence type="ECO:0000256" key="1">
    <source>
        <dbReference type="SAM" id="MobiDB-lite"/>
    </source>
</evidence>